<evidence type="ECO:0008006" key="3">
    <source>
        <dbReference type="Google" id="ProtNLM"/>
    </source>
</evidence>
<dbReference type="Pfam" id="PF13479">
    <property type="entry name" value="AAA_24"/>
    <property type="match status" value="1"/>
</dbReference>
<evidence type="ECO:0000313" key="2">
    <source>
        <dbReference type="Proteomes" id="UP000195540"/>
    </source>
</evidence>
<evidence type="ECO:0000313" key="1">
    <source>
        <dbReference type="EMBL" id="ARX35709.1"/>
    </source>
</evidence>
<dbReference type="EMBL" id="CP021694">
    <property type="protein sequence ID" value="ARX35709.1"/>
    <property type="molecule type" value="Genomic_DNA"/>
</dbReference>
<sequence>MKFAKAMRKKAKLRLALTGPSGSGKTYGALEIAKGLGGKTALIDTEKGSASLYSDRFNFDVLELDPPFTPERFIEAIGVAQEAGYDNLIIDSITHEWSGTGGCLELLDVLAKAKYRGNTWSAWSEITPRHNAFLDAILRSDLHIIATMRSKTETAQVDKSNGKKGVDKLGMKSEQRDGVEYEFTTVLDLNHETHTAMASKDRTGLFSNAEVTQLNELTGKKLMDWLNDGRTKAEIDLAHFTSIATEAQNMDELKIAFSEAYKALRDTPEQAEAQKVYELRKEELTKQEVGTDGK</sequence>
<gene>
    <name evidence="1" type="ORF">AM402_16600</name>
</gene>
<dbReference type="Gene3D" id="3.40.50.300">
    <property type="entry name" value="P-loop containing nucleotide triphosphate hydrolases"/>
    <property type="match status" value="1"/>
</dbReference>
<proteinExistence type="predicted"/>
<dbReference type="AlphaFoldDB" id="A0AAN1C3Y3"/>
<protein>
    <recommendedName>
        <fullName evidence="3">ATP-binding protein</fullName>
    </recommendedName>
</protein>
<dbReference type="SUPFAM" id="SSF52540">
    <property type="entry name" value="P-loop containing nucleoside triphosphate hydrolases"/>
    <property type="match status" value="1"/>
</dbReference>
<accession>A0AAN1C3Y3</accession>
<dbReference type="Proteomes" id="UP000195540">
    <property type="component" value="Chromosome"/>
</dbReference>
<reference evidence="1 2" key="1">
    <citation type="submission" date="2017-05" db="EMBL/GenBank/DDBJ databases">
        <title>Whole genome sequencing of Proteus mirabilis AR_0155.</title>
        <authorList>
            <person name="Conlan S."/>
            <person name="Thomas P.J."/>
            <person name="Mullikin J."/>
            <person name="Frank K.M."/>
            <person name="Segre J.A."/>
        </authorList>
    </citation>
    <scope>NUCLEOTIDE SEQUENCE [LARGE SCALE GENOMIC DNA]</scope>
    <source>
        <strain evidence="1 2">AR_0155</strain>
    </source>
</reference>
<dbReference type="InterPro" id="IPR027417">
    <property type="entry name" value="P-loop_NTPase"/>
</dbReference>
<dbReference type="RefSeq" id="WP_087726680.1">
    <property type="nucleotide sequence ID" value="NZ_CABMNS010000001.1"/>
</dbReference>
<organism evidence="1 2">
    <name type="scientific">Proteus mirabilis</name>
    <dbReference type="NCBI Taxonomy" id="584"/>
    <lineage>
        <taxon>Bacteria</taxon>
        <taxon>Pseudomonadati</taxon>
        <taxon>Pseudomonadota</taxon>
        <taxon>Gammaproteobacteria</taxon>
        <taxon>Enterobacterales</taxon>
        <taxon>Morganellaceae</taxon>
        <taxon>Proteus</taxon>
    </lineage>
</organism>
<name>A0AAN1C3Y3_PROMI</name>